<dbReference type="InterPro" id="IPR018506">
    <property type="entry name" value="Cyt_B5_heme-BS"/>
</dbReference>
<comment type="caution">
    <text evidence="7">The sequence shown here is derived from an EMBL/GenBank/DDBJ whole genome shotgun (WGS) entry which is preliminary data.</text>
</comment>
<dbReference type="PROSITE" id="PS50255">
    <property type="entry name" value="CYTOCHROME_B5_2"/>
    <property type="match status" value="1"/>
</dbReference>
<dbReference type="GO" id="GO:0020037">
    <property type="term" value="F:heme binding"/>
    <property type="evidence" value="ECO:0007669"/>
    <property type="project" value="UniProtKB-UniRule"/>
</dbReference>
<gene>
    <name evidence="7" type="ORF">CWI37_0163p0040</name>
</gene>
<evidence type="ECO:0000256" key="4">
    <source>
        <dbReference type="ARBA" id="ARBA00038168"/>
    </source>
</evidence>
<dbReference type="AlphaFoldDB" id="A0A4V2JVI8"/>
<keyword evidence="5" id="KW-0472">Membrane</keyword>
<dbReference type="GO" id="GO:0046872">
    <property type="term" value="F:metal ion binding"/>
    <property type="evidence" value="ECO:0007669"/>
    <property type="project" value="UniProtKB-UniRule"/>
</dbReference>
<evidence type="ECO:0000256" key="5">
    <source>
        <dbReference type="RuleBase" id="RU362121"/>
    </source>
</evidence>
<evidence type="ECO:0000256" key="2">
    <source>
        <dbReference type="ARBA" id="ARBA00022723"/>
    </source>
</evidence>
<organism evidence="7 8">
    <name type="scientific">Hamiltosporidium tvaerminnensis</name>
    <dbReference type="NCBI Taxonomy" id="1176355"/>
    <lineage>
        <taxon>Eukaryota</taxon>
        <taxon>Fungi</taxon>
        <taxon>Fungi incertae sedis</taxon>
        <taxon>Microsporidia</taxon>
        <taxon>Dubosqiidae</taxon>
        <taxon>Hamiltosporidium</taxon>
    </lineage>
</organism>
<feature type="transmembrane region" description="Helical" evidence="5">
    <location>
        <begin position="109"/>
        <end position="129"/>
    </location>
</feature>
<evidence type="ECO:0000259" key="6">
    <source>
        <dbReference type="PROSITE" id="PS50255"/>
    </source>
</evidence>
<dbReference type="InterPro" id="IPR050668">
    <property type="entry name" value="Cytochrome_b5"/>
</dbReference>
<dbReference type="SMART" id="SM01117">
    <property type="entry name" value="Cyt-b5"/>
    <property type="match status" value="1"/>
</dbReference>
<keyword evidence="5" id="KW-1133">Transmembrane helix</keyword>
<keyword evidence="5" id="KW-0812">Transmembrane</keyword>
<comment type="similarity">
    <text evidence="4 5">Belongs to the cytochrome b5 family.</text>
</comment>
<dbReference type="PANTHER" id="PTHR19359">
    <property type="entry name" value="CYTOCHROME B5"/>
    <property type="match status" value="1"/>
</dbReference>
<dbReference type="PRINTS" id="PR00363">
    <property type="entry name" value="CYTOCHROMEB5"/>
</dbReference>
<dbReference type="PROSITE" id="PS00191">
    <property type="entry name" value="CYTOCHROME_B5_1"/>
    <property type="match status" value="1"/>
</dbReference>
<dbReference type="Proteomes" id="UP000292362">
    <property type="component" value="Unassembled WGS sequence"/>
</dbReference>
<dbReference type="Gene3D" id="3.10.120.10">
    <property type="entry name" value="Cytochrome b5-like heme/steroid binding domain"/>
    <property type="match status" value="1"/>
</dbReference>
<evidence type="ECO:0000256" key="3">
    <source>
        <dbReference type="ARBA" id="ARBA00023004"/>
    </source>
</evidence>
<evidence type="ECO:0000256" key="1">
    <source>
        <dbReference type="ARBA" id="ARBA00022617"/>
    </source>
</evidence>
<dbReference type="InterPro" id="IPR001199">
    <property type="entry name" value="Cyt_B5-like_heme/steroid-bd"/>
</dbReference>
<sequence>MRKIKWKEIIKNGYIVIHNRVYQIDDFLSKHPGGEEILIQHKGQDATEIFECIGHSDRSKEMMKEYEIGILDTDSQNDENEGSDTDQVVENQIISNEIERDFFYFGKKIFVFGVGFILIPVICYLLFFYK</sequence>
<dbReference type="EMBL" id="PITJ01000163">
    <property type="protein sequence ID" value="TBU04252.1"/>
    <property type="molecule type" value="Genomic_DNA"/>
</dbReference>
<keyword evidence="3 5" id="KW-0408">Iron</keyword>
<dbReference type="VEuPathDB" id="MicrosporidiaDB:CWI37_0163p0040"/>
<feature type="domain" description="Cytochrome b5 heme-binding" evidence="6">
    <location>
        <begin position="1"/>
        <end position="72"/>
    </location>
</feature>
<dbReference type="Pfam" id="PF00173">
    <property type="entry name" value="Cyt-b5"/>
    <property type="match status" value="1"/>
</dbReference>
<protein>
    <submittedName>
        <fullName evidence="7">Putative cytochrome b5-like protein</fullName>
    </submittedName>
</protein>
<evidence type="ECO:0000313" key="7">
    <source>
        <dbReference type="EMBL" id="TBU04252.1"/>
    </source>
</evidence>
<keyword evidence="1 5" id="KW-0349">Heme</keyword>
<dbReference type="InterPro" id="IPR036400">
    <property type="entry name" value="Cyt_B5-like_heme/steroid_sf"/>
</dbReference>
<evidence type="ECO:0000313" key="8">
    <source>
        <dbReference type="Proteomes" id="UP000292362"/>
    </source>
</evidence>
<name>A0A4V2JVI8_9MICR</name>
<reference evidence="7 8" key="1">
    <citation type="submission" date="2017-12" db="EMBL/GenBank/DDBJ databases">
        <authorList>
            <person name="Pombert J.-F."/>
            <person name="Haag K.L."/>
            <person name="Ebert D."/>
        </authorList>
    </citation>
    <scope>NUCLEOTIDE SEQUENCE [LARGE SCALE GENOMIC DNA]</scope>
    <source>
        <strain evidence="7">FI-OER-3-3</strain>
    </source>
</reference>
<dbReference type="SUPFAM" id="SSF55856">
    <property type="entry name" value="Cytochrome b5-like heme/steroid binding domain"/>
    <property type="match status" value="1"/>
</dbReference>
<proteinExistence type="inferred from homology"/>
<keyword evidence="2 5" id="KW-0479">Metal-binding</keyword>
<accession>A0A4V2JVI8</accession>
<dbReference type="GO" id="GO:0016020">
    <property type="term" value="C:membrane"/>
    <property type="evidence" value="ECO:0007669"/>
    <property type="project" value="TreeGrafter"/>
</dbReference>